<evidence type="ECO:0000256" key="1">
    <source>
        <dbReference type="SAM" id="MobiDB-lite"/>
    </source>
</evidence>
<keyword evidence="4" id="KW-1185">Reference proteome</keyword>
<evidence type="ECO:0000313" key="3">
    <source>
        <dbReference type="EMBL" id="AFC23304.1"/>
    </source>
</evidence>
<evidence type="ECO:0000313" key="4">
    <source>
        <dbReference type="Proteomes" id="UP000007519"/>
    </source>
</evidence>
<proteinExistence type="predicted"/>
<gene>
    <name evidence="3" type="ordered locus">SGRA_0565</name>
</gene>
<reference evidence="3 4" key="1">
    <citation type="journal article" date="2012" name="Stand. Genomic Sci.">
        <title>Complete genome sequencing and analysis of Saprospira grandis str. Lewin, a predatory marine bacterium.</title>
        <authorList>
            <person name="Saw J.H."/>
            <person name="Yuryev A."/>
            <person name="Kanbe M."/>
            <person name="Hou S."/>
            <person name="Young A.G."/>
            <person name="Aizawa S."/>
            <person name="Alam M."/>
        </authorList>
    </citation>
    <scope>NUCLEOTIDE SEQUENCE [LARGE SCALE GENOMIC DNA]</scope>
    <source>
        <strain evidence="3 4">Lewin</strain>
    </source>
</reference>
<accession>H6KZ20</accession>
<dbReference type="RefSeq" id="WP_014373548.1">
    <property type="nucleotide sequence ID" value="NC_016940.1"/>
</dbReference>
<feature type="region of interest" description="Disordered" evidence="1">
    <location>
        <begin position="171"/>
        <end position="203"/>
    </location>
</feature>
<feature type="domain" description="SH3b" evidence="2">
    <location>
        <begin position="106"/>
        <end position="170"/>
    </location>
</feature>
<dbReference type="KEGG" id="sgn:SGRA_0565"/>
<dbReference type="Proteomes" id="UP000007519">
    <property type="component" value="Chromosome"/>
</dbReference>
<dbReference type="Gene3D" id="2.30.30.40">
    <property type="entry name" value="SH3 Domains"/>
    <property type="match status" value="1"/>
</dbReference>
<dbReference type="Pfam" id="PF08239">
    <property type="entry name" value="SH3_3"/>
    <property type="match status" value="1"/>
</dbReference>
<dbReference type="AlphaFoldDB" id="H6KZ20"/>
<feature type="region of interest" description="Disordered" evidence="1">
    <location>
        <begin position="1"/>
        <end position="32"/>
    </location>
</feature>
<dbReference type="EMBL" id="CP002831">
    <property type="protein sequence ID" value="AFC23304.1"/>
    <property type="molecule type" value="Genomic_DNA"/>
</dbReference>
<dbReference type="InterPro" id="IPR003646">
    <property type="entry name" value="SH3-like_bac-type"/>
</dbReference>
<feature type="compositionally biased region" description="Basic residues" evidence="1">
    <location>
        <begin position="1"/>
        <end position="11"/>
    </location>
</feature>
<protein>
    <recommendedName>
        <fullName evidence="2">SH3b domain-containing protein</fullName>
    </recommendedName>
</protein>
<sequence>MSESSRKRRERKRAEAKARKQQQQQKKLDLEKDPTEKKGILSVLRPIELISGGLLIGSLLLYGVSRCSRTEELPAPEVVSVDSTAAQAASSAATANLLKYYVVLDSLKFRTGPYLDSTLIRYLPHGEELVSLNEVTDFEQGLRVSVDEFTREPWVKVRDKNGREGWVYGAGVRPYRKNKPAPRPPREAADEAENSNSETEQEN</sequence>
<organism evidence="3 4">
    <name type="scientific">Saprospira grandis (strain Lewin)</name>
    <dbReference type="NCBI Taxonomy" id="984262"/>
    <lineage>
        <taxon>Bacteria</taxon>
        <taxon>Pseudomonadati</taxon>
        <taxon>Bacteroidota</taxon>
        <taxon>Saprospiria</taxon>
        <taxon>Saprospirales</taxon>
        <taxon>Saprospiraceae</taxon>
        <taxon>Saprospira</taxon>
    </lineage>
</organism>
<evidence type="ECO:0000259" key="2">
    <source>
        <dbReference type="Pfam" id="PF08239"/>
    </source>
</evidence>
<feature type="compositionally biased region" description="Low complexity" evidence="1">
    <location>
        <begin position="194"/>
        <end position="203"/>
    </location>
</feature>
<dbReference type="HOGENOM" id="CLU_1348139_0_0_10"/>
<dbReference type="STRING" id="984262.SGRA_0565"/>
<name>H6KZ20_SAPGL</name>
<dbReference type="OrthoDB" id="1496114at2"/>